<dbReference type="InterPro" id="IPR001509">
    <property type="entry name" value="Epimerase_deHydtase"/>
</dbReference>
<accession>A0A1M7Q9Z2</accession>
<reference evidence="2 3" key="1">
    <citation type="submission" date="2016-11" db="EMBL/GenBank/DDBJ databases">
        <authorList>
            <person name="Jaros S."/>
            <person name="Januszkiewicz K."/>
            <person name="Wedrychowicz H."/>
        </authorList>
    </citation>
    <scope>NUCLEOTIDE SEQUENCE [LARGE SCALE GENOMIC DNA]</scope>
    <source>
        <strain evidence="2 3">CGMCC 4.2025</strain>
    </source>
</reference>
<feature type="domain" description="NAD-dependent epimerase/dehydratase" evidence="1">
    <location>
        <begin position="3"/>
        <end position="226"/>
    </location>
</feature>
<dbReference type="PANTHER" id="PTHR48079:SF6">
    <property type="entry name" value="NAD(P)-BINDING DOMAIN-CONTAINING PROTEIN-RELATED"/>
    <property type="match status" value="1"/>
</dbReference>
<evidence type="ECO:0000313" key="2">
    <source>
        <dbReference type="EMBL" id="SHN27392.1"/>
    </source>
</evidence>
<dbReference type="GO" id="GO:0004029">
    <property type="term" value="F:aldehyde dehydrogenase (NAD+) activity"/>
    <property type="evidence" value="ECO:0007669"/>
    <property type="project" value="TreeGrafter"/>
</dbReference>
<dbReference type="SUPFAM" id="SSF51735">
    <property type="entry name" value="NAD(P)-binding Rossmann-fold domains"/>
    <property type="match status" value="1"/>
</dbReference>
<organism evidence="2 3">
    <name type="scientific">Actinacidiphila paucisporea</name>
    <dbReference type="NCBI Taxonomy" id="310782"/>
    <lineage>
        <taxon>Bacteria</taxon>
        <taxon>Bacillati</taxon>
        <taxon>Actinomycetota</taxon>
        <taxon>Actinomycetes</taxon>
        <taxon>Kitasatosporales</taxon>
        <taxon>Streptomycetaceae</taxon>
        <taxon>Actinacidiphila</taxon>
    </lineage>
</organism>
<gene>
    <name evidence="2" type="ORF">SAMN05216499_13120</name>
</gene>
<protein>
    <submittedName>
        <fullName evidence="2">Nucleoside-diphosphate-sugar epimerase</fullName>
    </submittedName>
</protein>
<dbReference type="RefSeq" id="WP_073502335.1">
    <property type="nucleotide sequence ID" value="NZ_FRBI01000031.1"/>
</dbReference>
<dbReference type="Gene3D" id="3.40.50.720">
    <property type="entry name" value="NAD(P)-binding Rossmann-like Domain"/>
    <property type="match status" value="1"/>
</dbReference>
<dbReference type="EMBL" id="FRBI01000031">
    <property type="protein sequence ID" value="SHN27392.1"/>
    <property type="molecule type" value="Genomic_DNA"/>
</dbReference>
<dbReference type="InterPro" id="IPR051783">
    <property type="entry name" value="NAD(P)-dependent_oxidoreduct"/>
</dbReference>
<dbReference type="PANTHER" id="PTHR48079">
    <property type="entry name" value="PROTEIN YEEZ"/>
    <property type="match status" value="1"/>
</dbReference>
<keyword evidence="3" id="KW-1185">Reference proteome</keyword>
<name>A0A1M7Q9Z2_9ACTN</name>
<proteinExistence type="predicted"/>
<dbReference type="OrthoDB" id="9787292at2"/>
<dbReference type="STRING" id="310782.SAMN05216499_13120"/>
<dbReference type="GO" id="GO:0005737">
    <property type="term" value="C:cytoplasm"/>
    <property type="evidence" value="ECO:0007669"/>
    <property type="project" value="TreeGrafter"/>
</dbReference>
<dbReference type="InterPro" id="IPR036291">
    <property type="entry name" value="NAD(P)-bd_dom_sf"/>
</dbReference>
<dbReference type="AlphaFoldDB" id="A0A1M7Q9Z2"/>
<evidence type="ECO:0000259" key="1">
    <source>
        <dbReference type="Pfam" id="PF01370"/>
    </source>
</evidence>
<dbReference type="Pfam" id="PF01370">
    <property type="entry name" value="Epimerase"/>
    <property type="match status" value="1"/>
</dbReference>
<sequence length="323" mass="33380">MRVLVAGASGVIGSRLVPLLTAVGHDVVALARSSRRTSALEALGVDVVVADALDRDQLLAAVRRAAPDAVVNLLTAIPADINPRHMAEEFALTNRLRTEGTRNLMEAGRRVGVRRIVAQGLAYGYQPGAGLANEDAPLWHDATPRPFAPVLAALVSLEEQTVAAGGTVLRFGHLYGPGSAYAADGAFTAHVRAGKVPLVGGGNAVFSFTHADDAATAIVAALDRVAVGALNVVDDDPAPLHTWLPEFAARLGAPAPKRAPAALARLAVGGWGVAFMNRLRGADNARACLTLNWRPGYASWRDGLSIADAAGTQAGPSGSRPDA</sequence>
<dbReference type="Proteomes" id="UP000184111">
    <property type="component" value="Unassembled WGS sequence"/>
</dbReference>
<evidence type="ECO:0000313" key="3">
    <source>
        <dbReference type="Proteomes" id="UP000184111"/>
    </source>
</evidence>